<dbReference type="PANTHER" id="PTHR43856">
    <property type="entry name" value="CARDIOLIPIN HYDROLASE"/>
    <property type="match status" value="1"/>
</dbReference>
<comment type="catalytic activity">
    <reaction evidence="1">
        <text>a 1,2-diacyl-sn-glycero-3-phosphocholine + H2O = a 1,2-diacyl-sn-glycero-3-phosphate + choline + H(+)</text>
        <dbReference type="Rhea" id="RHEA:14445"/>
        <dbReference type="ChEBI" id="CHEBI:15354"/>
        <dbReference type="ChEBI" id="CHEBI:15377"/>
        <dbReference type="ChEBI" id="CHEBI:15378"/>
        <dbReference type="ChEBI" id="CHEBI:57643"/>
        <dbReference type="ChEBI" id="CHEBI:58608"/>
        <dbReference type="EC" id="3.1.4.4"/>
    </reaction>
</comment>
<dbReference type="GO" id="GO:0016891">
    <property type="term" value="F:RNA endonuclease activity producing 5'-phosphomonoesters, hydrolytic mechanism"/>
    <property type="evidence" value="ECO:0007669"/>
    <property type="project" value="TreeGrafter"/>
</dbReference>
<dbReference type="PANTHER" id="PTHR43856:SF1">
    <property type="entry name" value="MITOCHONDRIAL CARDIOLIPIN HYDROLASE"/>
    <property type="match status" value="1"/>
</dbReference>
<name>A0A1M6WGV6_REIAG</name>
<dbReference type="EMBL" id="FRAA01000012">
    <property type="protein sequence ID" value="SHK92755.1"/>
    <property type="molecule type" value="Genomic_DNA"/>
</dbReference>
<dbReference type="InterPro" id="IPR025202">
    <property type="entry name" value="PLD-like_dom"/>
</dbReference>
<sequence length="333" mass="38357">MSKVIERVINLSQEIEEFPLGHCSPSDDPDKITAYLFSFKDLVKRFFFSAQRVDDNELQKMLERLDLEPEFITEAYDLKANLQGIIDYISDSLVEPTKSLSEKRNISDNDAKKFSQLIQETLIAESANILPKLCENLGLEKGTIDEAFKSKRNYVYSRLVGLGKSQILDLAIRVNQNYDNTQLTQFLTDLNGTDGVNIISQFDKIQDLIIQEITDAKYTIWIAVAWFTNADIANALFLKKKEGLNVQIILNDDKINSKLKDKLNNHFEIYWTSKTSLMHNKFCVIDFNTVIHGSYNWTVKAQYNKETISLIKSIRQAKEFSNEFIRIKKGLIK</sequence>
<dbReference type="EC" id="3.1.4.4" evidence="3"/>
<keyword evidence="9" id="KW-1185">Reference proteome</keyword>
<dbReference type="GO" id="GO:0016042">
    <property type="term" value="P:lipid catabolic process"/>
    <property type="evidence" value="ECO:0007669"/>
    <property type="project" value="UniProtKB-KW"/>
</dbReference>
<dbReference type="RefSeq" id="WP_073125468.1">
    <property type="nucleotide sequence ID" value="NZ_FRAA01000012.1"/>
</dbReference>
<dbReference type="CDD" id="cd09174">
    <property type="entry name" value="PLDc_Nuc_like_unchar2"/>
    <property type="match status" value="1"/>
</dbReference>
<keyword evidence="4" id="KW-0378">Hydrolase</keyword>
<evidence type="ECO:0000256" key="5">
    <source>
        <dbReference type="ARBA" id="ARBA00022963"/>
    </source>
</evidence>
<evidence type="ECO:0000256" key="6">
    <source>
        <dbReference type="ARBA" id="ARBA00023098"/>
    </source>
</evidence>
<reference evidence="9" key="1">
    <citation type="submission" date="2016-11" db="EMBL/GenBank/DDBJ databases">
        <authorList>
            <person name="Varghese N."/>
            <person name="Submissions S."/>
        </authorList>
    </citation>
    <scope>NUCLEOTIDE SEQUENCE [LARGE SCALE GENOMIC DNA]</scope>
    <source>
        <strain evidence="9">DSM 26134</strain>
    </source>
</reference>
<organism evidence="8 9">
    <name type="scientific">Reichenbachiella agariperforans</name>
    <dbReference type="NCBI Taxonomy" id="156994"/>
    <lineage>
        <taxon>Bacteria</taxon>
        <taxon>Pseudomonadati</taxon>
        <taxon>Bacteroidota</taxon>
        <taxon>Cytophagia</taxon>
        <taxon>Cytophagales</taxon>
        <taxon>Reichenbachiellaceae</taxon>
        <taxon>Reichenbachiella</taxon>
    </lineage>
</organism>
<evidence type="ECO:0000313" key="8">
    <source>
        <dbReference type="EMBL" id="SHK92755.1"/>
    </source>
</evidence>
<comment type="similarity">
    <text evidence="2">Belongs to the phospholipase D family.</text>
</comment>
<dbReference type="Gene3D" id="3.30.870.10">
    <property type="entry name" value="Endonuclease Chain A"/>
    <property type="match status" value="1"/>
</dbReference>
<dbReference type="Pfam" id="PF13091">
    <property type="entry name" value="PLDc_2"/>
    <property type="match status" value="1"/>
</dbReference>
<dbReference type="GO" id="GO:0004630">
    <property type="term" value="F:phospholipase D activity"/>
    <property type="evidence" value="ECO:0007669"/>
    <property type="project" value="UniProtKB-EC"/>
</dbReference>
<evidence type="ECO:0000256" key="3">
    <source>
        <dbReference type="ARBA" id="ARBA00012027"/>
    </source>
</evidence>
<evidence type="ECO:0000256" key="2">
    <source>
        <dbReference type="ARBA" id="ARBA00008664"/>
    </source>
</evidence>
<protein>
    <recommendedName>
        <fullName evidence="3">phospholipase D</fullName>
        <ecNumber evidence="3">3.1.4.4</ecNumber>
    </recommendedName>
</protein>
<evidence type="ECO:0000259" key="7">
    <source>
        <dbReference type="Pfam" id="PF13091"/>
    </source>
</evidence>
<feature type="domain" description="Phospholipase D-like" evidence="7">
    <location>
        <begin position="209"/>
        <end position="327"/>
    </location>
</feature>
<dbReference type="InterPro" id="IPR051406">
    <property type="entry name" value="PLD_domain"/>
</dbReference>
<proteinExistence type="inferred from homology"/>
<keyword evidence="5" id="KW-0442">Lipid degradation</keyword>
<dbReference type="STRING" id="156994.SAMN04488028_11219"/>
<evidence type="ECO:0000256" key="4">
    <source>
        <dbReference type="ARBA" id="ARBA00022801"/>
    </source>
</evidence>
<evidence type="ECO:0000313" key="9">
    <source>
        <dbReference type="Proteomes" id="UP000184474"/>
    </source>
</evidence>
<gene>
    <name evidence="8" type="ORF">SAMN04488028_11219</name>
</gene>
<evidence type="ECO:0000256" key="1">
    <source>
        <dbReference type="ARBA" id="ARBA00000798"/>
    </source>
</evidence>
<accession>A0A1M6WGV6</accession>
<dbReference type="Proteomes" id="UP000184474">
    <property type="component" value="Unassembled WGS sequence"/>
</dbReference>
<dbReference type="SUPFAM" id="SSF56024">
    <property type="entry name" value="Phospholipase D/nuclease"/>
    <property type="match status" value="1"/>
</dbReference>
<dbReference type="AlphaFoldDB" id="A0A1M6WGV6"/>
<keyword evidence="6" id="KW-0443">Lipid metabolism</keyword>